<reference evidence="2 3" key="1">
    <citation type="journal article" date="2016" name="Mol. Biol. Evol.">
        <title>Comparative Genomics of Early-Diverging Mushroom-Forming Fungi Provides Insights into the Origins of Lignocellulose Decay Capabilities.</title>
        <authorList>
            <person name="Nagy L.G."/>
            <person name="Riley R."/>
            <person name="Tritt A."/>
            <person name="Adam C."/>
            <person name="Daum C."/>
            <person name="Floudas D."/>
            <person name="Sun H."/>
            <person name="Yadav J.S."/>
            <person name="Pangilinan J."/>
            <person name="Larsson K.H."/>
            <person name="Matsuura K."/>
            <person name="Barry K."/>
            <person name="Labutti K."/>
            <person name="Kuo R."/>
            <person name="Ohm R.A."/>
            <person name="Bhattacharya S.S."/>
            <person name="Shirouzu T."/>
            <person name="Yoshinaga Y."/>
            <person name="Martin F.M."/>
            <person name="Grigoriev I.V."/>
            <person name="Hibbett D.S."/>
        </authorList>
    </citation>
    <scope>NUCLEOTIDE SEQUENCE [LARGE SCALE GENOMIC DNA]</scope>
    <source>
        <strain evidence="2 3">93-53</strain>
    </source>
</reference>
<proteinExistence type="predicted"/>
<dbReference type="EMBL" id="KV427623">
    <property type="protein sequence ID" value="KZT06651.1"/>
    <property type="molecule type" value="Genomic_DNA"/>
</dbReference>
<accession>A0A165EBA6</accession>
<sequence length="124" mass="13628">MDVDEQELTEAIHERTRLGKRRATQAADDERPTKKTKTKPKPGKSSAKAGTGGQRSRTHQQTSAEAGPSRRSPTPPPRPQPNSSRSETQTLQEPHTTLRRSARIRAAAQSTTLGASKPVVRRRT</sequence>
<name>A0A165EBA6_9APHY</name>
<gene>
    <name evidence="2" type="ORF">LAESUDRAFT_725739</name>
</gene>
<keyword evidence="3" id="KW-1185">Reference proteome</keyword>
<dbReference type="RefSeq" id="XP_040764391.1">
    <property type="nucleotide sequence ID" value="XM_040908881.1"/>
</dbReference>
<protein>
    <submittedName>
        <fullName evidence="2">Uncharacterized protein</fullName>
    </submittedName>
</protein>
<evidence type="ECO:0000256" key="1">
    <source>
        <dbReference type="SAM" id="MobiDB-lite"/>
    </source>
</evidence>
<dbReference type="Proteomes" id="UP000076871">
    <property type="component" value="Unassembled WGS sequence"/>
</dbReference>
<dbReference type="GeneID" id="63825910"/>
<evidence type="ECO:0000313" key="2">
    <source>
        <dbReference type="EMBL" id="KZT06651.1"/>
    </source>
</evidence>
<feature type="region of interest" description="Disordered" evidence="1">
    <location>
        <begin position="1"/>
        <end position="124"/>
    </location>
</feature>
<dbReference type="InParanoid" id="A0A165EBA6"/>
<organism evidence="2 3">
    <name type="scientific">Laetiporus sulphureus 93-53</name>
    <dbReference type="NCBI Taxonomy" id="1314785"/>
    <lineage>
        <taxon>Eukaryota</taxon>
        <taxon>Fungi</taxon>
        <taxon>Dikarya</taxon>
        <taxon>Basidiomycota</taxon>
        <taxon>Agaricomycotina</taxon>
        <taxon>Agaricomycetes</taxon>
        <taxon>Polyporales</taxon>
        <taxon>Laetiporus</taxon>
    </lineage>
</organism>
<dbReference type="AlphaFoldDB" id="A0A165EBA6"/>
<evidence type="ECO:0000313" key="3">
    <source>
        <dbReference type="Proteomes" id="UP000076871"/>
    </source>
</evidence>